<reference evidence="2" key="2">
    <citation type="journal article" date="2021" name="PeerJ">
        <title>Extensive microbial diversity within the chicken gut microbiome revealed by metagenomics and culture.</title>
        <authorList>
            <person name="Gilroy R."/>
            <person name="Ravi A."/>
            <person name="Getino M."/>
            <person name="Pursley I."/>
            <person name="Horton D.L."/>
            <person name="Alikhan N.F."/>
            <person name="Baker D."/>
            <person name="Gharbi K."/>
            <person name="Hall N."/>
            <person name="Watson M."/>
            <person name="Adriaenssens E.M."/>
            <person name="Foster-Nyarko E."/>
            <person name="Jarju S."/>
            <person name="Secka A."/>
            <person name="Antonio M."/>
            <person name="Oren A."/>
            <person name="Chaudhuri R.R."/>
            <person name="La Ragione R."/>
            <person name="Hildebrand F."/>
            <person name="Pallen M.J."/>
        </authorList>
    </citation>
    <scope>NUCLEOTIDE SEQUENCE</scope>
    <source>
        <strain evidence="2">11167</strain>
    </source>
</reference>
<dbReference type="InterPro" id="IPR005119">
    <property type="entry name" value="LysR_subst-bd"/>
</dbReference>
<dbReference type="Gene3D" id="3.40.190.290">
    <property type="match status" value="1"/>
</dbReference>
<dbReference type="SUPFAM" id="SSF53850">
    <property type="entry name" value="Periplasmic binding protein-like II"/>
    <property type="match status" value="1"/>
</dbReference>
<name>A0A9D9EAW0_9SPIR</name>
<gene>
    <name evidence="2" type="ORF">IAC42_05370</name>
</gene>
<evidence type="ECO:0000313" key="2">
    <source>
        <dbReference type="EMBL" id="MBO8443171.1"/>
    </source>
</evidence>
<organism evidence="2 3">
    <name type="scientific">Candidatus Aphodenecus pullistercoris</name>
    <dbReference type="NCBI Taxonomy" id="2840669"/>
    <lineage>
        <taxon>Bacteria</taxon>
        <taxon>Pseudomonadati</taxon>
        <taxon>Spirochaetota</taxon>
        <taxon>Spirochaetia</taxon>
        <taxon>Spirochaetales</taxon>
        <taxon>Candidatus Aphodenecus</taxon>
    </lineage>
</organism>
<sequence length="291" mass="32189">MVYNRLYDILPQVAENGDLETLAASRGMERDELRKLLASLDEGIPASLYSTLDRDSVVLSPVGQAYAAACAKASRLFRQAELKAESVKRERESCLIVATLSKGAGRAIRQATSCKVKTLLFDSLGDDAPVRLKALGADFDLAIGLIDEAWLRRCRVKVHPLGEVRLAVALDSAHELASRRRLDIEDLYDQRLYVPRKGHSKAIDMLTGDLRAFHPHIMVEECPRRDSALFKALCEEGGLVLVAQEEDLSSYGLKTVAVDWGYKSPYGLIYSQKPSARVEEIMAAVEKVKAE</sequence>
<comment type="caution">
    <text evidence="2">The sequence shown here is derived from an EMBL/GenBank/DDBJ whole genome shotgun (WGS) entry which is preliminary data.</text>
</comment>
<accession>A0A9D9EAW0</accession>
<dbReference type="AlphaFoldDB" id="A0A9D9EAW0"/>
<protein>
    <recommendedName>
        <fullName evidence="1">LysR substrate-binding domain-containing protein</fullName>
    </recommendedName>
</protein>
<evidence type="ECO:0000313" key="3">
    <source>
        <dbReference type="Proteomes" id="UP000823633"/>
    </source>
</evidence>
<feature type="domain" description="LysR substrate-binding" evidence="1">
    <location>
        <begin position="135"/>
        <end position="216"/>
    </location>
</feature>
<reference evidence="2" key="1">
    <citation type="submission" date="2020-10" db="EMBL/GenBank/DDBJ databases">
        <authorList>
            <person name="Gilroy R."/>
        </authorList>
    </citation>
    <scope>NUCLEOTIDE SEQUENCE</scope>
    <source>
        <strain evidence="2">11167</strain>
    </source>
</reference>
<evidence type="ECO:0000259" key="1">
    <source>
        <dbReference type="Pfam" id="PF03466"/>
    </source>
</evidence>
<dbReference type="Pfam" id="PF03466">
    <property type="entry name" value="LysR_substrate"/>
    <property type="match status" value="1"/>
</dbReference>
<proteinExistence type="predicted"/>
<dbReference type="Proteomes" id="UP000823633">
    <property type="component" value="Unassembled WGS sequence"/>
</dbReference>
<dbReference type="EMBL" id="JADIMU010000032">
    <property type="protein sequence ID" value="MBO8443171.1"/>
    <property type="molecule type" value="Genomic_DNA"/>
</dbReference>